<comment type="caution">
    <text evidence="2">The sequence shown here is derived from an EMBL/GenBank/DDBJ whole genome shotgun (WGS) entry which is preliminary data.</text>
</comment>
<dbReference type="Proteomes" id="UP000006237">
    <property type="component" value="Unassembled WGS sequence"/>
</dbReference>
<evidence type="ECO:0000313" key="3">
    <source>
        <dbReference type="Proteomes" id="UP000006237"/>
    </source>
</evidence>
<dbReference type="EMBL" id="ACHF01000036">
    <property type="protein sequence ID" value="EEI63020.1"/>
    <property type="molecule type" value="Genomic_DNA"/>
</dbReference>
<accession>A0ABM9XPD0</accession>
<name>A0ABM9XPD0_9CORY</name>
<sequence>MLSLKNQRGRHQDQEPRQRSVDKHQSPIATKDAPAEFAPGTFMATGYPTMTKAGHRH</sequence>
<evidence type="ECO:0000313" key="2">
    <source>
        <dbReference type="EMBL" id="EEI63020.1"/>
    </source>
</evidence>
<reference evidence="2 3" key="1">
    <citation type="submission" date="2009-01" db="EMBL/GenBank/DDBJ databases">
        <authorList>
            <person name="Qin X."/>
            <person name="Bachman B."/>
            <person name="Battles P."/>
            <person name="Bell A."/>
            <person name="Bess C."/>
            <person name="Bickham C."/>
            <person name="Chaboub L."/>
            <person name="Chen D."/>
            <person name="Coyle M."/>
            <person name="Deiros D.R."/>
            <person name="Dinh H."/>
            <person name="Forbes L."/>
            <person name="Fowler G."/>
            <person name="Francisco L."/>
            <person name="Fu Q."/>
            <person name="Gubbala S."/>
            <person name="Hale W."/>
            <person name="Han Y."/>
            <person name="Hemphill L."/>
            <person name="Highlander S.K."/>
            <person name="Hirani K."/>
            <person name="Hogues M."/>
            <person name="Jackson L."/>
            <person name="Jakkamsetti A."/>
            <person name="Javaid M."/>
            <person name="Jiang H."/>
            <person name="Korchina V."/>
            <person name="Kovar C."/>
            <person name="Lara F."/>
            <person name="Lee S."/>
            <person name="Mata R."/>
            <person name="Mathew T."/>
            <person name="Moen C."/>
            <person name="Morales K."/>
            <person name="Munidasa M."/>
            <person name="Nazareth L."/>
            <person name="Ngo R."/>
            <person name="Nguyen L."/>
            <person name="Okwuonu G."/>
            <person name="Ongeri F."/>
            <person name="Patil S."/>
            <person name="Petrosino J."/>
            <person name="Pham C."/>
            <person name="Pham P."/>
            <person name="Pu L.-L."/>
            <person name="Puazo M."/>
            <person name="Raj R."/>
            <person name="Reid J."/>
            <person name="Rouhana J."/>
            <person name="Saada N."/>
            <person name="Shang Y."/>
            <person name="Simmons D."/>
            <person name="Thornton R."/>
            <person name="Warren J."/>
            <person name="Weissenberger G."/>
            <person name="Zhang J."/>
            <person name="Zhang L."/>
            <person name="Zhou C."/>
            <person name="Zhu D."/>
            <person name="Muzny D."/>
            <person name="Worley K."/>
            <person name="Gibbs R."/>
        </authorList>
    </citation>
    <scope>NUCLEOTIDE SEQUENCE [LARGE SCALE GENOMIC DNA]</scope>
    <source>
        <strain evidence="2 3">ATCC 51866</strain>
    </source>
</reference>
<protein>
    <submittedName>
        <fullName evidence="2">Uncharacterized protein</fullName>
    </submittedName>
</protein>
<gene>
    <name evidence="2" type="ORF">HMPREF0293_1538</name>
</gene>
<evidence type="ECO:0000256" key="1">
    <source>
        <dbReference type="SAM" id="MobiDB-lite"/>
    </source>
</evidence>
<feature type="compositionally biased region" description="Basic and acidic residues" evidence="1">
    <location>
        <begin position="10"/>
        <end position="25"/>
    </location>
</feature>
<feature type="region of interest" description="Disordered" evidence="1">
    <location>
        <begin position="1"/>
        <end position="57"/>
    </location>
</feature>
<organism evidence="2 3">
    <name type="scientific">Corynebacterium glucuronolyticum ATCC 51866</name>
    <dbReference type="NCBI Taxonomy" id="548478"/>
    <lineage>
        <taxon>Bacteria</taxon>
        <taxon>Bacillati</taxon>
        <taxon>Actinomycetota</taxon>
        <taxon>Actinomycetes</taxon>
        <taxon>Mycobacteriales</taxon>
        <taxon>Corynebacteriaceae</taxon>
        <taxon>Corynebacterium</taxon>
    </lineage>
</organism>
<keyword evidence="3" id="KW-1185">Reference proteome</keyword>
<proteinExistence type="predicted"/>